<evidence type="ECO:0000259" key="6">
    <source>
        <dbReference type="Pfam" id="PF06305"/>
    </source>
</evidence>
<keyword evidence="2 5" id="KW-0812">Transmembrane</keyword>
<protein>
    <submittedName>
        <fullName evidence="7">Integral membrane protein</fullName>
    </submittedName>
</protein>
<accession>A0ABU1VEA6</accession>
<dbReference type="EMBL" id="JAVDWE010000010">
    <property type="protein sequence ID" value="MDR7095800.1"/>
    <property type="molecule type" value="Genomic_DNA"/>
</dbReference>
<comment type="caution">
    <text evidence="7">The sequence shown here is derived from an EMBL/GenBank/DDBJ whole genome shotgun (WGS) entry which is preliminary data.</text>
</comment>
<evidence type="ECO:0000256" key="3">
    <source>
        <dbReference type="ARBA" id="ARBA00022989"/>
    </source>
</evidence>
<keyword evidence="3 5" id="KW-1133">Transmembrane helix</keyword>
<dbReference type="InterPro" id="IPR010445">
    <property type="entry name" value="LapA_dom"/>
</dbReference>
<evidence type="ECO:0000313" key="8">
    <source>
        <dbReference type="Proteomes" id="UP001265550"/>
    </source>
</evidence>
<name>A0ABU1VEA6_9BURK</name>
<evidence type="ECO:0000256" key="5">
    <source>
        <dbReference type="SAM" id="Phobius"/>
    </source>
</evidence>
<evidence type="ECO:0000256" key="4">
    <source>
        <dbReference type="ARBA" id="ARBA00023136"/>
    </source>
</evidence>
<feature type="domain" description="Lipopolysaccharide assembly protein A" evidence="6">
    <location>
        <begin position="22"/>
        <end position="72"/>
    </location>
</feature>
<proteinExistence type="predicted"/>
<evidence type="ECO:0000313" key="7">
    <source>
        <dbReference type="EMBL" id="MDR7095800.1"/>
    </source>
</evidence>
<evidence type="ECO:0000256" key="1">
    <source>
        <dbReference type="ARBA" id="ARBA00022475"/>
    </source>
</evidence>
<dbReference type="Proteomes" id="UP001265550">
    <property type="component" value="Unassembled WGS sequence"/>
</dbReference>
<keyword evidence="8" id="KW-1185">Reference proteome</keyword>
<keyword evidence="1" id="KW-1003">Cell membrane</keyword>
<sequence>MKYLMWLLNAALFFVLFAFALNNQDSVTLHLFFGASWQAPLVLVILVALVIGVFLGVLVMLPLWLRARRSRRAGATSSVLHSTAFEGDTTLLPPETIDRRHGL</sequence>
<organism evidence="7 8">
    <name type="scientific">Hydrogenophaga laconesensis</name>
    <dbReference type="NCBI Taxonomy" id="1805971"/>
    <lineage>
        <taxon>Bacteria</taxon>
        <taxon>Pseudomonadati</taxon>
        <taxon>Pseudomonadota</taxon>
        <taxon>Betaproteobacteria</taxon>
        <taxon>Burkholderiales</taxon>
        <taxon>Comamonadaceae</taxon>
        <taxon>Hydrogenophaga</taxon>
    </lineage>
</organism>
<evidence type="ECO:0000256" key="2">
    <source>
        <dbReference type="ARBA" id="ARBA00022692"/>
    </source>
</evidence>
<dbReference type="RefSeq" id="WP_204732031.1">
    <property type="nucleotide sequence ID" value="NZ_JAVDWE010000010.1"/>
</dbReference>
<gene>
    <name evidence="7" type="ORF">J2X09_003552</name>
</gene>
<feature type="transmembrane region" description="Helical" evidence="5">
    <location>
        <begin position="42"/>
        <end position="65"/>
    </location>
</feature>
<dbReference type="Pfam" id="PF06305">
    <property type="entry name" value="LapA_dom"/>
    <property type="match status" value="1"/>
</dbReference>
<reference evidence="7 8" key="1">
    <citation type="submission" date="2023-07" db="EMBL/GenBank/DDBJ databases">
        <title>Sorghum-associated microbial communities from plants grown in Nebraska, USA.</title>
        <authorList>
            <person name="Schachtman D."/>
        </authorList>
    </citation>
    <scope>NUCLEOTIDE SEQUENCE [LARGE SCALE GENOMIC DNA]</scope>
    <source>
        <strain evidence="7 8">BE240</strain>
    </source>
</reference>
<keyword evidence="4 5" id="KW-0472">Membrane</keyword>